<feature type="transmembrane region" description="Helical" evidence="7">
    <location>
        <begin position="12"/>
        <end position="35"/>
    </location>
</feature>
<dbReference type="PROSITE" id="PS50928">
    <property type="entry name" value="ABC_TM1"/>
    <property type="match status" value="1"/>
</dbReference>
<protein>
    <submittedName>
        <fullName evidence="9">Sugar ABC transporter permease</fullName>
    </submittedName>
</protein>
<feature type="transmembrane region" description="Helical" evidence="7">
    <location>
        <begin position="144"/>
        <end position="165"/>
    </location>
</feature>
<dbReference type="PANTHER" id="PTHR32243:SF34">
    <property type="entry name" value="GALACTOOLIGOSACCHARIDES TRANSPORT SYSTEM PERMEASE PROTEIN GANQ"/>
    <property type="match status" value="1"/>
</dbReference>
<feature type="domain" description="ABC transmembrane type-1" evidence="8">
    <location>
        <begin position="74"/>
        <end position="266"/>
    </location>
</feature>
<comment type="caution">
    <text evidence="9">The sequence shown here is derived from an EMBL/GenBank/DDBJ whole genome shotgun (WGS) entry which is preliminary data.</text>
</comment>
<organism evidence="9 10">
    <name type="scientific">Paenibacillus sedimenti</name>
    <dbReference type="NCBI Taxonomy" id="2770274"/>
    <lineage>
        <taxon>Bacteria</taxon>
        <taxon>Bacillati</taxon>
        <taxon>Bacillota</taxon>
        <taxon>Bacilli</taxon>
        <taxon>Bacillales</taxon>
        <taxon>Paenibacillaceae</taxon>
        <taxon>Paenibacillus</taxon>
    </lineage>
</organism>
<gene>
    <name evidence="9" type="ORF">ICC18_08205</name>
</gene>
<dbReference type="Pfam" id="PF00528">
    <property type="entry name" value="BPD_transp_1"/>
    <property type="match status" value="1"/>
</dbReference>
<keyword evidence="4 7" id="KW-0812">Transmembrane</keyword>
<keyword evidence="3" id="KW-1003">Cell membrane</keyword>
<feature type="transmembrane region" description="Helical" evidence="7">
    <location>
        <begin position="111"/>
        <end position="132"/>
    </location>
</feature>
<evidence type="ECO:0000256" key="4">
    <source>
        <dbReference type="ARBA" id="ARBA00022692"/>
    </source>
</evidence>
<evidence type="ECO:0000256" key="7">
    <source>
        <dbReference type="RuleBase" id="RU363032"/>
    </source>
</evidence>
<keyword evidence="2 7" id="KW-0813">Transport</keyword>
<dbReference type="AlphaFoldDB" id="A0A926KQ84"/>
<dbReference type="EMBL" id="JACVVD010000002">
    <property type="protein sequence ID" value="MBD0380090.1"/>
    <property type="molecule type" value="Genomic_DNA"/>
</dbReference>
<dbReference type="SUPFAM" id="SSF161098">
    <property type="entry name" value="MetI-like"/>
    <property type="match status" value="1"/>
</dbReference>
<evidence type="ECO:0000259" key="8">
    <source>
        <dbReference type="PROSITE" id="PS50928"/>
    </source>
</evidence>
<evidence type="ECO:0000313" key="10">
    <source>
        <dbReference type="Proteomes" id="UP000650466"/>
    </source>
</evidence>
<evidence type="ECO:0000256" key="3">
    <source>
        <dbReference type="ARBA" id="ARBA00022475"/>
    </source>
</evidence>
<dbReference type="InterPro" id="IPR035906">
    <property type="entry name" value="MetI-like_sf"/>
</dbReference>
<evidence type="ECO:0000256" key="6">
    <source>
        <dbReference type="ARBA" id="ARBA00023136"/>
    </source>
</evidence>
<evidence type="ECO:0000256" key="5">
    <source>
        <dbReference type="ARBA" id="ARBA00022989"/>
    </source>
</evidence>
<evidence type="ECO:0000313" key="9">
    <source>
        <dbReference type="EMBL" id="MBD0380090.1"/>
    </source>
</evidence>
<dbReference type="GO" id="GO:0042956">
    <property type="term" value="P:maltodextrin transmembrane transport"/>
    <property type="evidence" value="ECO:0007669"/>
    <property type="project" value="TreeGrafter"/>
</dbReference>
<feature type="transmembrane region" description="Helical" evidence="7">
    <location>
        <begin position="80"/>
        <end position="99"/>
    </location>
</feature>
<comment type="similarity">
    <text evidence="7">Belongs to the binding-protein-dependent transport system permease family.</text>
</comment>
<keyword evidence="5 7" id="KW-1133">Transmembrane helix</keyword>
<dbReference type="RefSeq" id="WP_188173854.1">
    <property type="nucleotide sequence ID" value="NZ_JACVVD010000002.1"/>
</dbReference>
<dbReference type="InterPro" id="IPR000515">
    <property type="entry name" value="MetI-like"/>
</dbReference>
<feature type="transmembrane region" description="Helical" evidence="7">
    <location>
        <begin position="245"/>
        <end position="266"/>
    </location>
</feature>
<keyword evidence="6 7" id="KW-0472">Membrane</keyword>
<name>A0A926KQ84_9BACL</name>
<keyword evidence="10" id="KW-1185">Reference proteome</keyword>
<reference evidence="9" key="1">
    <citation type="submission" date="2020-09" db="EMBL/GenBank/DDBJ databases">
        <title>Draft Genome Sequence of Paenibacillus sp. WST5.</title>
        <authorList>
            <person name="Bao Z."/>
        </authorList>
    </citation>
    <scope>NUCLEOTIDE SEQUENCE</scope>
    <source>
        <strain evidence="9">WST5</strain>
    </source>
</reference>
<dbReference type="Gene3D" id="1.10.3720.10">
    <property type="entry name" value="MetI-like"/>
    <property type="match status" value="1"/>
</dbReference>
<comment type="subcellular location">
    <subcellularLocation>
        <location evidence="1 7">Cell membrane</location>
        <topology evidence="1 7">Multi-pass membrane protein</topology>
    </subcellularLocation>
</comment>
<proteinExistence type="inferred from homology"/>
<dbReference type="CDD" id="cd06261">
    <property type="entry name" value="TM_PBP2"/>
    <property type="match status" value="1"/>
</dbReference>
<feature type="transmembrane region" description="Helical" evidence="7">
    <location>
        <begin position="199"/>
        <end position="221"/>
    </location>
</feature>
<evidence type="ECO:0000256" key="1">
    <source>
        <dbReference type="ARBA" id="ARBA00004651"/>
    </source>
</evidence>
<dbReference type="GO" id="GO:0005886">
    <property type="term" value="C:plasma membrane"/>
    <property type="evidence" value="ECO:0007669"/>
    <property type="project" value="UniProtKB-SubCell"/>
</dbReference>
<evidence type="ECO:0000256" key="2">
    <source>
        <dbReference type="ARBA" id="ARBA00022448"/>
    </source>
</evidence>
<dbReference type="Proteomes" id="UP000650466">
    <property type="component" value="Unassembled WGS sequence"/>
</dbReference>
<dbReference type="GO" id="GO:0015423">
    <property type="term" value="F:ABC-type maltose transporter activity"/>
    <property type="evidence" value="ECO:0007669"/>
    <property type="project" value="TreeGrafter"/>
</dbReference>
<sequence length="281" mass="31331">MTGRKLATWLRVGFSYVFLIAASICALYPAVWVLFGSLRPGKSLYSKSFIPESFTLDHYKELFTSSSFLFGQWYMNTLKIALLSMVFGTILVLLTGYALSRFRFKGRKNILSLLLILSLFPGFLSIIALFILLKQLNLLDTQPALILVYACGAPLLGTFIAKGFFDTIPRSLDDAARIDGANNITIFTRVMLPLSRPMLTYVALTQFVGPWVDYIFASFVLRSRDKWTVAVGLYDQVSSNQNQNFTIFAAASVLIAIPIGLLFMYLQRFLVEGLTSGASKG</sequence>
<accession>A0A926KQ84</accession>
<dbReference type="PANTHER" id="PTHR32243">
    <property type="entry name" value="MALTOSE TRANSPORT SYSTEM PERMEASE-RELATED"/>
    <property type="match status" value="1"/>
</dbReference>
<dbReference type="InterPro" id="IPR050901">
    <property type="entry name" value="BP-dep_ABC_trans_perm"/>
</dbReference>